<evidence type="ECO:0008006" key="5">
    <source>
        <dbReference type="Google" id="ProtNLM"/>
    </source>
</evidence>
<sequence length="374" mass="42471">MKLLALLALYWAVAYSLVITNQPVRPTRPRLPGTKTSTQRPQGTFELRPRNTKSTQFGLGKGKGNQEPKVTLHFPNYPAPSQAARQSAVEKYYDFQHKNDPDYNPEMTKLNTVPSLDNFNTEHVYEGQTLGRFFDWLIEAGSSKVPFPTVYGRPNQSWMKNILNPENLNGQNDFQFSIPSQGPQQGPQSLWFHIRKCVGSRENYGGLVLAAKGMNYRKGVLFGGKNPQIPGDGDQLNDFRNVAGVFYYMGIGEIWTKFTTTSHCIEGALAEFDRQFPWRRAEAPGRQALQRPLSPLNAGLRTLYRIWISGELASIEGTAEQWIDLVNDYIRRGKGKSSSTLPGWLNRVRQSETYSKRKLKFRKGTGQRYDELLL</sequence>
<feature type="chain" id="PRO_5021364772" description="Enterotoxin" evidence="2">
    <location>
        <begin position="17"/>
        <end position="374"/>
    </location>
</feature>
<evidence type="ECO:0000256" key="1">
    <source>
        <dbReference type="SAM" id="MobiDB-lite"/>
    </source>
</evidence>
<feature type="signal peptide" evidence="2">
    <location>
        <begin position="1"/>
        <end position="16"/>
    </location>
</feature>
<feature type="region of interest" description="Disordered" evidence="1">
    <location>
        <begin position="25"/>
        <end position="65"/>
    </location>
</feature>
<dbReference type="AlphaFoldDB" id="A0A507AUG3"/>
<organism evidence="3 4">
    <name type="scientific">Thyridium curvatum</name>
    <dbReference type="NCBI Taxonomy" id="1093900"/>
    <lineage>
        <taxon>Eukaryota</taxon>
        <taxon>Fungi</taxon>
        <taxon>Dikarya</taxon>
        <taxon>Ascomycota</taxon>
        <taxon>Pezizomycotina</taxon>
        <taxon>Sordariomycetes</taxon>
        <taxon>Sordariomycetidae</taxon>
        <taxon>Thyridiales</taxon>
        <taxon>Thyridiaceae</taxon>
        <taxon>Thyridium</taxon>
    </lineage>
</organism>
<name>A0A507AUG3_9PEZI</name>
<accession>A0A507AUG3</accession>
<evidence type="ECO:0000313" key="4">
    <source>
        <dbReference type="Proteomes" id="UP000319257"/>
    </source>
</evidence>
<dbReference type="Proteomes" id="UP000319257">
    <property type="component" value="Unassembled WGS sequence"/>
</dbReference>
<dbReference type="GeneID" id="41973530"/>
<dbReference type="RefSeq" id="XP_030995323.1">
    <property type="nucleotide sequence ID" value="XM_031140676.1"/>
</dbReference>
<keyword evidence="4" id="KW-1185">Reference proteome</keyword>
<dbReference type="InParanoid" id="A0A507AUG3"/>
<keyword evidence="2" id="KW-0732">Signal</keyword>
<gene>
    <name evidence="3" type="ORF">E0L32_006083</name>
</gene>
<evidence type="ECO:0000313" key="3">
    <source>
        <dbReference type="EMBL" id="TPX13612.1"/>
    </source>
</evidence>
<dbReference type="STRING" id="1093900.A0A507AUG3"/>
<dbReference type="OrthoDB" id="4817520at2759"/>
<protein>
    <recommendedName>
        <fullName evidence="5">Enterotoxin</fullName>
    </recommendedName>
</protein>
<reference evidence="3 4" key="1">
    <citation type="submission" date="2019-06" db="EMBL/GenBank/DDBJ databases">
        <title>Draft genome sequence of the filamentous fungus Phialemoniopsis curvata isolated from diesel fuel.</title>
        <authorList>
            <person name="Varaljay V.A."/>
            <person name="Lyon W.J."/>
            <person name="Crouch A.L."/>
            <person name="Drake C.E."/>
            <person name="Hollomon J.M."/>
            <person name="Nadeau L.J."/>
            <person name="Nunn H.S."/>
            <person name="Stevenson B.S."/>
            <person name="Bojanowski C.L."/>
            <person name="Crookes-Goodson W.J."/>
        </authorList>
    </citation>
    <scope>NUCLEOTIDE SEQUENCE [LARGE SCALE GENOMIC DNA]</scope>
    <source>
        <strain evidence="3 4">D216</strain>
    </source>
</reference>
<evidence type="ECO:0000256" key="2">
    <source>
        <dbReference type="SAM" id="SignalP"/>
    </source>
</evidence>
<proteinExistence type="predicted"/>
<comment type="caution">
    <text evidence="3">The sequence shown here is derived from an EMBL/GenBank/DDBJ whole genome shotgun (WGS) entry which is preliminary data.</text>
</comment>
<dbReference type="EMBL" id="SKBQ01000033">
    <property type="protein sequence ID" value="TPX13612.1"/>
    <property type="molecule type" value="Genomic_DNA"/>
</dbReference>